<evidence type="ECO:0000313" key="1">
    <source>
        <dbReference type="EMBL" id="CAF9917534.1"/>
    </source>
</evidence>
<protein>
    <submittedName>
        <fullName evidence="1">Uncharacterized protein</fullName>
    </submittedName>
</protein>
<dbReference type="EMBL" id="CAJPDQ010000012">
    <property type="protein sequence ID" value="CAF9917534.1"/>
    <property type="molecule type" value="Genomic_DNA"/>
</dbReference>
<dbReference type="AlphaFoldDB" id="A0A8H3F5Q7"/>
<name>A0A8H3F5Q7_9LECA</name>
<accession>A0A8H3F5Q7</accession>
<dbReference type="Proteomes" id="UP000664169">
    <property type="component" value="Unassembled WGS sequence"/>
</dbReference>
<proteinExistence type="predicted"/>
<keyword evidence="2" id="KW-1185">Reference proteome</keyword>
<reference evidence="1" key="1">
    <citation type="submission" date="2021-03" db="EMBL/GenBank/DDBJ databases">
        <authorList>
            <person name="Tagirdzhanova G."/>
        </authorList>
    </citation>
    <scope>NUCLEOTIDE SEQUENCE</scope>
</reference>
<gene>
    <name evidence="1" type="ORF">GOMPHAMPRED_001296</name>
</gene>
<comment type="caution">
    <text evidence="1">The sequence shown here is derived from an EMBL/GenBank/DDBJ whole genome shotgun (WGS) entry which is preliminary data.</text>
</comment>
<organism evidence="1 2">
    <name type="scientific">Gomphillus americanus</name>
    <dbReference type="NCBI Taxonomy" id="1940652"/>
    <lineage>
        <taxon>Eukaryota</taxon>
        <taxon>Fungi</taxon>
        <taxon>Dikarya</taxon>
        <taxon>Ascomycota</taxon>
        <taxon>Pezizomycotina</taxon>
        <taxon>Lecanoromycetes</taxon>
        <taxon>OSLEUM clade</taxon>
        <taxon>Ostropomycetidae</taxon>
        <taxon>Ostropales</taxon>
        <taxon>Graphidaceae</taxon>
        <taxon>Gomphilloideae</taxon>
        <taxon>Gomphillus</taxon>
    </lineage>
</organism>
<evidence type="ECO:0000313" key="2">
    <source>
        <dbReference type="Proteomes" id="UP000664169"/>
    </source>
</evidence>
<sequence>MYCLSEMIPYPDFHDLHVQKLRQLRQGLVQEYHNTGNARLGSEAEFPEDILIGFLESDVELSHTELPYTETLSVLRQRSVLQEQTIEAISLKLTSSYTSKVQLEAAKALWSHSTICSQQLLERAIHTLIAVLKDEHSAV</sequence>